<reference evidence="1 2" key="1">
    <citation type="journal article" date="2016" name="Sci. Rep.">
        <title>The genome sequence of the outbreeding globe artichoke constructed de novo incorporating a phase-aware low-pass sequencing strategy of F1 progeny.</title>
        <authorList>
            <person name="Scaglione D."/>
            <person name="Reyes-Chin-Wo S."/>
            <person name="Acquadro A."/>
            <person name="Froenicke L."/>
            <person name="Portis E."/>
            <person name="Beitel C."/>
            <person name="Tirone M."/>
            <person name="Mauro R."/>
            <person name="Lo Monaco A."/>
            <person name="Mauromicale G."/>
            <person name="Faccioli P."/>
            <person name="Cattivelli L."/>
            <person name="Rieseberg L."/>
            <person name="Michelmore R."/>
            <person name="Lanteri S."/>
        </authorList>
    </citation>
    <scope>NUCLEOTIDE SEQUENCE [LARGE SCALE GENOMIC DNA]</scope>
    <source>
        <strain evidence="1">2C</strain>
    </source>
</reference>
<gene>
    <name evidence="1" type="ORF">Ccrd_026766</name>
</gene>
<accession>A0A103XD35</accession>
<keyword evidence="2" id="KW-1185">Reference proteome</keyword>
<protein>
    <submittedName>
        <fullName evidence="1">Uncharacterized protein</fullName>
    </submittedName>
</protein>
<dbReference type="EMBL" id="LEKV01005403">
    <property type="protein sequence ID" value="KVH88461.1"/>
    <property type="molecule type" value="Genomic_DNA"/>
</dbReference>
<comment type="caution">
    <text evidence="1">The sequence shown here is derived from an EMBL/GenBank/DDBJ whole genome shotgun (WGS) entry which is preliminary data.</text>
</comment>
<dbReference type="Proteomes" id="UP000243975">
    <property type="component" value="Unassembled WGS sequence"/>
</dbReference>
<proteinExistence type="predicted"/>
<evidence type="ECO:0000313" key="1">
    <source>
        <dbReference type="EMBL" id="KVH88461.1"/>
    </source>
</evidence>
<dbReference type="AlphaFoldDB" id="A0A103XD35"/>
<dbReference type="Gramene" id="KVH88461">
    <property type="protein sequence ID" value="KVH88461"/>
    <property type="gene ID" value="Ccrd_026766"/>
</dbReference>
<feature type="non-terminal residue" evidence="1">
    <location>
        <position position="129"/>
    </location>
</feature>
<organism evidence="1 2">
    <name type="scientific">Cynara cardunculus var. scolymus</name>
    <name type="common">Globe artichoke</name>
    <name type="synonym">Cynara scolymus</name>
    <dbReference type="NCBI Taxonomy" id="59895"/>
    <lineage>
        <taxon>Eukaryota</taxon>
        <taxon>Viridiplantae</taxon>
        <taxon>Streptophyta</taxon>
        <taxon>Embryophyta</taxon>
        <taxon>Tracheophyta</taxon>
        <taxon>Spermatophyta</taxon>
        <taxon>Magnoliopsida</taxon>
        <taxon>eudicotyledons</taxon>
        <taxon>Gunneridae</taxon>
        <taxon>Pentapetalae</taxon>
        <taxon>asterids</taxon>
        <taxon>campanulids</taxon>
        <taxon>Asterales</taxon>
        <taxon>Asteraceae</taxon>
        <taxon>Carduoideae</taxon>
        <taxon>Cardueae</taxon>
        <taxon>Carduinae</taxon>
        <taxon>Cynara</taxon>
    </lineage>
</organism>
<name>A0A103XD35_CYNCS</name>
<sequence length="129" mass="14898">MEKIQWRIGIKLSWRRLSRQRVSDISRTSLLILKRICMESSQLLNALWELLLQREIFIGAVEEDGEAKKQKMIKSSKPEEERIREEGDNRDLGLFLSSEDNVAGSNAANEGEDALDDDNTGYIDHYMKI</sequence>
<evidence type="ECO:0000313" key="2">
    <source>
        <dbReference type="Proteomes" id="UP000243975"/>
    </source>
</evidence>